<reference evidence="2 3" key="1">
    <citation type="journal article" date="2012" name="Front. Microbiol.">
        <title>Redundancy and modularity in membrane-associated dissimilatory nitrate reduction in Bacillus.</title>
        <authorList>
            <person name="Heylen K."/>
            <person name="Keltjens J."/>
        </authorList>
    </citation>
    <scope>NUCLEOTIDE SEQUENCE [LARGE SCALE GENOMIC DNA]</scope>
    <source>
        <strain evidence="2 3">LMG 9581</strain>
    </source>
</reference>
<feature type="region of interest" description="Disordered" evidence="1">
    <location>
        <begin position="1"/>
        <end position="34"/>
    </location>
</feature>
<comment type="caution">
    <text evidence="2">The sequence shown here is derived from an EMBL/GenBank/DDBJ whole genome shotgun (WGS) entry which is preliminary data.</text>
</comment>
<organism evidence="2 3">
    <name type="scientific">Schinkia azotoformans LMG 9581</name>
    <dbReference type="NCBI Taxonomy" id="1131731"/>
    <lineage>
        <taxon>Bacteria</taxon>
        <taxon>Bacillati</taxon>
        <taxon>Bacillota</taxon>
        <taxon>Bacilli</taxon>
        <taxon>Bacillales</taxon>
        <taxon>Bacillaceae</taxon>
        <taxon>Calidifontibacillus/Schinkia group</taxon>
        <taxon>Schinkia</taxon>
    </lineage>
</organism>
<gene>
    <name evidence="2" type="ORF">BAZO_04910</name>
</gene>
<name>K6DJ57_SCHAZ</name>
<dbReference type="GO" id="GO:0022904">
    <property type="term" value="P:respiratory electron transport chain"/>
    <property type="evidence" value="ECO:0007669"/>
    <property type="project" value="InterPro"/>
</dbReference>
<dbReference type="EMBL" id="AJLR01000040">
    <property type="protein sequence ID" value="EKN68354.1"/>
    <property type="molecule type" value="Genomic_DNA"/>
</dbReference>
<evidence type="ECO:0000313" key="3">
    <source>
        <dbReference type="Proteomes" id="UP000006315"/>
    </source>
</evidence>
<sequence>MAGMVKGEVSEEWAKHHHGRWTDEVEKAKKEKGA</sequence>
<dbReference type="Proteomes" id="UP000006315">
    <property type="component" value="Unassembled WGS sequence"/>
</dbReference>
<evidence type="ECO:0008006" key="4">
    <source>
        <dbReference type="Google" id="ProtNLM"/>
    </source>
</evidence>
<dbReference type="PATRIC" id="fig|1131731.3.peg.1022"/>
<protein>
    <recommendedName>
        <fullName evidence="4">Formate dehydrogenase subunit gamma</fullName>
    </recommendedName>
</protein>
<dbReference type="Gene3D" id="1.20.950.20">
    <property type="entry name" value="Transmembrane di-heme cytochromes, Chain C"/>
    <property type="match status" value="1"/>
</dbReference>
<dbReference type="GO" id="GO:0016020">
    <property type="term" value="C:membrane"/>
    <property type="evidence" value="ECO:0007669"/>
    <property type="project" value="InterPro"/>
</dbReference>
<evidence type="ECO:0000313" key="2">
    <source>
        <dbReference type="EMBL" id="EKN68354.1"/>
    </source>
</evidence>
<dbReference type="SUPFAM" id="SSF81342">
    <property type="entry name" value="Transmembrane di-heme cytochromes"/>
    <property type="match status" value="1"/>
</dbReference>
<dbReference type="AlphaFoldDB" id="K6DJ57"/>
<keyword evidence="3" id="KW-1185">Reference proteome</keyword>
<accession>K6DJ57</accession>
<evidence type="ECO:0000256" key="1">
    <source>
        <dbReference type="SAM" id="MobiDB-lite"/>
    </source>
</evidence>
<feature type="compositionally biased region" description="Basic and acidic residues" evidence="1">
    <location>
        <begin position="8"/>
        <end position="34"/>
    </location>
</feature>
<dbReference type="InterPro" id="IPR016174">
    <property type="entry name" value="Di-haem_cyt_TM"/>
</dbReference>
<proteinExistence type="predicted"/>